<gene>
    <name evidence="2" type="ORF">ACFO3N_17485</name>
</gene>
<evidence type="ECO:0000313" key="2">
    <source>
        <dbReference type="EMBL" id="MFC4478872.1"/>
    </source>
</evidence>
<evidence type="ECO:0000256" key="1">
    <source>
        <dbReference type="SAM" id="SignalP"/>
    </source>
</evidence>
<organism evidence="2 3">
    <name type="scientific">Flavobacterium chungangensis</name>
    <dbReference type="NCBI Taxonomy" id="2708132"/>
    <lineage>
        <taxon>Bacteria</taxon>
        <taxon>Pseudomonadati</taxon>
        <taxon>Bacteroidota</taxon>
        <taxon>Flavobacteriia</taxon>
        <taxon>Flavobacteriales</taxon>
        <taxon>Flavobacteriaceae</taxon>
        <taxon>Flavobacterium</taxon>
    </lineage>
</organism>
<comment type="caution">
    <text evidence="2">The sequence shown here is derived from an EMBL/GenBank/DDBJ whole genome shotgun (WGS) entry which is preliminary data.</text>
</comment>
<dbReference type="Proteomes" id="UP001596003">
    <property type="component" value="Unassembled WGS sequence"/>
</dbReference>
<sequence length="687" mass="80183">MIRIFLISISFLLFFSCQNTSIPALEDPALKIEYGARQCNFVENPAYIVNKDYVVYQDFCTHIVFYPDIVSFKPRKNKESGFAFDKNGMYVKGEFLKIDTTGFFILGRNEENDLLWKTKYKIFKNTTELKNIDVTTFQPNPCKNYKGEVKDQYYKDKNFIYYFDKKIEGSDGATANISPYDFCHDKNHIYFKGEVASFGGEPYQYVNCDFFKTEKYVFRNGELVDDMHPDNLKALSGHYTRYNNDVYFRGNKTPMKLKNSSIVKVWTADNYDFYITDGKSIFKDGKEIDQKVDLPSFGFLSGAYCFYDKNGIYERGYNQESKKEIIEKLPFKYDGKTDHNAISYNKFSGIVFYKNQAYATRTKSFYEDLTQREIAVGKAQKNDVDDFDGSNKVFIDYNFCKMYDRIYFRGKRTSFDAETFVPMDNNDQYSEDKYYKDKNVVFYCNERIRHIKKMSDIDVNSARTFNIFLIDKNFLYCKNVKIIKSAGIELLASFSGYRGGFCGLDSTPRSDFYLFKNSEGFWLVKISDKISYRFLGKVFDRKWEPSFEAIDLAKKYGNNRTIVPQKIVKKEQNENKSKKIDNEVYNALAVQIKPDYPGGIQKFYAFIKKNYVIPKEILDEESSRGGVFAKFIIEKDGSLSEIEVIRDLGYGSGKELERVLKLSPNWIPAIKDGNPVRCLYSIPYYVQ</sequence>
<reference evidence="3" key="1">
    <citation type="journal article" date="2019" name="Int. J. Syst. Evol. Microbiol.">
        <title>The Global Catalogue of Microorganisms (GCM) 10K type strain sequencing project: providing services to taxonomists for standard genome sequencing and annotation.</title>
        <authorList>
            <consortium name="The Broad Institute Genomics Platform"/>
            <consortium name="The Broad Institute Genome Sequencing Center for Infectious Disease"/>
            <person name="Wu L."/>
            <person name="Ma J."/>
        </authorList>
    </citation>
    <scope>NUCLEOTIDE SEQUENCE [LARGE SCALE GENOMIC DNA]</scope>
    <source>
        <strain evidence="3">NBRC 103627</strain>
    </source>
</reference>
<name>A0ABV8ZJR9_9FLAO</name>
<evidence type="ECO:0000313" key="3">
    <source>
        <dbReference type="Proteomes" id="UP001596003"/>
    </source>
</evidence>
<feature type="chain" id="PRO_5045927485" evidence="1">
    <location>
        <begin position="22"/>
        <end position="687"/>
    </location>
</feature>
<dbReference type="InterPro" id="IPR027375">
    <property type="entry name" value="DKNYY"/>
</dbReference>
<proteinExistence type="predicted"/>
<dbReference type="RefSeq" id="WP_379799863.1">
    <property type="nucleotide sequence ID" value="NZ_JBHSFY010000011.1"/>
</dbReference>
<dbReference type="PROSITE" id="PS51257">
    <property type="entry name" value="PROKAR_LIPOPROTEIN"/>
    <property type="match status" value="1"/>
</dbReference>
<protein>
    <submittedName>
        <fullName evidence="2">DKNYY domain-containing protein</fullName>
    </submittedName>
</protein>
<dbReference type="Gene3D" id="3.30.1150.10">
    <property type="match status" value="1"/>
</dbReference>
<dbReference type="EMBL" id="JBHSFY010000011">
    <property type="protein sequence ID" value="MFC4478872.1"/>
    <property type="molecule type" value="Genomic_DNA"/>
</dbReference>
<accession>A0ABV8ZJR9</accession>
<keyword evidence="3" id="KW-1185">Reference proteome</keyword>
<dbReference type="Pfam" id="PF13644">
    <property type="entry name" value="DKNYY"/>
    <property type="match status" value="1"/>
</dbReference>
<feature type="signal peptide" evidence="1">
    <location>
        <begin position="1"/>
        <end position="21"/>
    </location>
</feature>
<keyword evidence="1" id="KW-0732">Signal</keyword>
<dbReference type="SUPFAM" id="SSF74653">
    <property type="entry name" value="TolA/TonB C-terminal domain"/>
    <property type="match status" value="1"/>
</dbReference>